<protein>
    <submittedName>
        <fullName evidence="1">Uncharacterized protein</fullName>
    </submittedName>
</protein>
<proteinExistence type="predicted"/>
<dbReference type="AlphaFoldDB" id="A0A085MSE2"/>
<dbReference type="Proteomes" id="UP000030758">
    <property type="component" value="Unassembled WGS sequence"/>
</dbReference>
<sequence>MCLSTKLPGRKFYGLNNDDRLDVTHCYKLSTEVMLSRQTLVTKSVQEGQSTIALNLNGEADRLREDAIEVVEKLQFATFSDNGDDVIHGNIVGQRFKECVAGVLYQYTSEEVFDTVADEDVTRSQCNVLNVNEELL</sequence>
<gene>
    <name evidence="1" type="ORF">M514_27690</name>
</gene>
<evidence type="ECO:0000313" key="1">
    <source>
        <dbReference type="EMBL" id="KFD60138.1"/>
    </source>
</evidence>
<accession>A0A085MSE2</accession>
<name>A0A085MSE2_9BILA</name>
<reference evidence="1" key="1">
    <citation type="journal article" date="2014" name="Nat. Genet.">
        <title>Genome and transcriptome of the porcine whipworm Trichuris suis.</title>
        <authorList>
            <person name="Jex A.R."/>
            <person name="Nejsum P."/>
            <person name="Schwarz E.M."/>
            <person name="Hu L."/>
            <person name="Young N.D."/>
            <person name="Hall R.S."/>
            <person name="Korhonen P.K."/>
            <person name="Liao S."/>
            <person name="Thamsborg S."/>
            <person name="Xia J."/>
            <person name="Xu P."/>
            <person name="Wang S."/>
            <person name="Scheerlinck J.P."/>
            <person name="Hofmann A."/>
            <person name="Sternberg P.W."/>
            <person name="Wang J."/>
            <person name="Gasser R.B."/>
        </authorList>
    </citation>
    <scope>NUCLEOTIDE SEQUENCE [LARGE SCALE GENOMIC DNA]</scope>
    <source>
        <strain evidence="1">DCEP-RM93F</strain>
    </source>
</reference>
<dbReference type="EMBL" id="KL367692">
    <property type="protein sequence ID" value="KFD60138.1"/>
    <property type="molecule type" value="Genomic_DNA"/>
</dbReference>
<organism evidence="1">
    <name type="scientific">Trichuris suis</name>
    <name type="common">pig whipworm</name>
    <dbReference type="NCBI Taxonomy" id="68888"/>
    <lineage>
        <taxon>Eukaryota</taxon>
        <taxon>Metazoa</taxon>
        <taxon>Ecdysozoa</taxon>
        <taxon>Nematoda</taxon>
        <taxon>Enoplea</taxon>
        <taxon>Dorylaimia</taxon>
        <taxon>Trichinellida</taxon>
        <taxon>Trichuridae</taxon>
        <taxon>Trichuris</taxon>
    </lineage>
</organism>